<comment type="caution">
    <text evidence="1">The sequence shown here is derived from an EMBL/GenBank/DDBJ whole genome shotgun (WGS) entry which is preliminary data.</text>
</comment>
<protein>
    <submittedName>
        <fullName evidence="1">Uncharacterized protein</fullName>
    </submittedName>
</protein>
<accession>X0Z9H8</accession>
<sequence>EKILVEWNSIIQDRDLEYLKYLVKILEKRRKELAFEPVFSQTNAKIISFIIDEAAKEKKATSEIEPLIAYLKGGFLSSRAFLIKIFEENKVNTQILRYFFELHPDSLNLFKKNLRIKSSDIEFLKTTIESLRKIDTSASQEILNDILLFGTESIKIEALKAQQLSSAYDENRLFRILEGGSTPLKKEALGILAKKETTREKALEKLFSITSSFGTKNKILIEHIKIIQDT</sequence>
<gene>
    <name evidence="1" type="ORF">S01H1_78353</name>
</gene>
<proteinExistence type="predicted"/>
<evidence type="ECO:0000313" key="1">
    <source>
        <dbReference type="EMBL" id="GAG45126.1"/>
    </source>
</evidence>
<name>X0Z9H8_9ZZZZ</name>
<organism evidence="1">
    <name type="scientific">marine sediment metagenome</name>
    <dbReference type="NCBI Taxonomy" id="412755"/>
    <lineage>
        <taxon>unclassified sequences</taxon>
        <taxon>metagenomes</taxon>
        <taxon>ecological metagenomes</taxon>
    </lineage>
</organism>
<feature type="non-terminal residue" evidence="1">
    <location>
        <position position="1"/>
    </location>
</feature>
<reference evidence="1" key="1">
    <citation type="journal article" date="2014" name="Front. Microbiol.">
        <title>High frequency of phylogenetically diverse reductive dehalogenase-homologous genes in deep subseafloor sedimentary metagenomes.</title>
        <authorList>
            <person name="Kawai M."/>
            <person name="Futagami T."/>
            <person name="Toyoda A."/>
            <person name="Takaki Y."/>
            <person name="Nishi S."/>
            <person name="Hori S."/>
            <person name="Arai W."/>
            <person name="Tsubouchi T."/>
            <person name="Morono Y."/>
            <person name="Uchiyama I."/>
            <person name="Ito T."/>
            <person name="Fujiyama A."/>
            <person name="Inagaki F."/>
            <person name="Takami H."/>
        </authorList>
    </citation>
    <scope>NUCLEOTIDE SEQUENCE</scope>
    <source>
        <strain evidence="1">Expedition CK06-06</strain>
    </source>
</reference>
<dbReference type="AlphaFoldDB" id="X0Z9H8"/>
<dbReference type="EMBL" id="BARS01052729">
    <property type="protein sequence ID" value="GAG45126.1"/>
    <property type="molecule type" value="Genomic_DNA"/>
</dbReference>
<feature type="non-terminal residue" evidence="1">
    <location>
        <position position="230"/>
    </location>
</feature>